<dbReference type="AlphaFoldDB" id="A0A9Q0H087"/>
<reference evidence="2" key="1">
    <citation type="journal article" date="2023" name="Plant J.">
        <title>The genome of the king protea, Protea cynaroides.</title>
        <authorList>
            <person name="Chang J."/>
            <person name="Duong T.A."/>
            <person name="Schoeman C."/>
            <person name="Ma X."/>
            <person name="Roodt D."/>
            <person name="Barker N."/>
            <person name="Li Z."/>
            <person name="Van de Peer Y."/>
            <person name="Mizrachi E."/>
        </authorList>
    </citation>
    <scope>NUCLEOTIDE SEQUENCE</scope>
    <source>
        <tissue evidence="2">Young leaves</tissue>
    </source>
</reference>
<feature type="transmembrane region" description="Helical" evidence="1">
    <location>
        <begin position="89"/>
        <end position="112"/>
    </location>
</feature>
<protein>
    <submittedName>
        <fullName evidence="2">Uncharacterized protein</fullName>
    </submittedName>
</protein>
<sequence length="120" mass="13956">MLDLMNKFSPIILHSSLVPIPNLRQPQLSTMGYCTNSGFFLQQPNHYLHWFRHSRLGVPENKGEGQVADKRRKHQTKWRIMTKKVRQHLILLSNVFSTLPVFSWSFLLRLTIVDVGCLNG</sequence>
<accession>A0A9Q0H087</accession>
<name>A0A9Q0H087_9MAGN</name>
<keyword evidence="1" id="KW-0812">Transmembrane</keyword>
<dbReference type="EMBL" id="JAMYWD010000011">
    <property type="protein sequence ID" value="KAJ4956819.1"/>
    <property type="molecule type" value="Genomic_DNA"/>
</dbReference>
<proteinExistence type="predicted"/>
<comment type="caution">
    <text evidence="2">The sequence shown here is derived from an EMBL/GenBank/DDBJ whole genome shotgun (WGS) entry which is preliminary data.</text>
</comment>
<evidence type="ECO:0000256" key="1">
    <source>
        <dbReference type="SAM" id="Phobius"/>
    </source>
</evidence>
<keyword evidence="1" id="KW-1133">Transmembrane helix</keyword>
<evidence type="ECO:0000313" key="2">
    <source>
        <dbReference type="EMBL" id="KAJ4956819.1"/>
    </source>
</evidence>
<dbReference type="Proteomes" id="UP001141806">
    <property type="component" value="Unassembled WGS sequence"/>
</dbReference>
<evidence type="ECO:0000313" key="3">
    <source>
        <dbReference type="Proteomes" id="UP001141806"/>
    </source>
</evidence>
<gene>
    <name evidence="2" type="ORF">NE237_013602</name>
</gene>
<organism evidence="2 3">
    <name type="scientific">Protea cynaroides</name>
    <dbReference type="NCBI Taxonomy" id="273540"/>
    <lineage>
        <taxon>Eukaryota</taxon>
        <taxon>Viridiplantae</taxon>
        <taxon>Streptophyta</taxon>
        <taxon>Embryophyta</taxon>
        <taxon>Tracheophyta</taxon>
        <taxon>Spermatophyta</taxon>
        <taxon>Magnoliopsida</taxon>
        <taxon>Proteales</taxon>
        <taxon>Proteaceae</taxon>
        <taxon>Protea</taxon>
    </lineage>
</organism>
<keyword evidence="1" id="KW-0472">Membrane</keyword>
<keyword evidence="3" id="KW-1185">Reference proteome</keyword>